<proteinExistence type="predicted"/>
<organism evidence="1 2">
    <name type="scientific">Hibiscus trionum</name>
    <name type="common">Flower of an hour</name>
    <dbReference type="NCBI Taxonomy" id="183268"/>
    <lineage>
        <taxon>Eukaryota</taxon>
        <taxon>Viridiplantae</taxon>
        <taxon>Streptophyta</taxon>
        <taxon>Embryophyta</taxon>
        <taxon>Tracheophyta</taxon>
        <taxon>Spermatophyta</taxon>
        <taxon>Magnoliopsida</taxon>
        <taxon>eudicotyledons</taxon>
        <taxon>Gunneridae</taxon>
        <taxon>Pentapetalae</taxon>
        <taxon>rosids</taxon>
        <taxon>malvids</taxon>
        <taxon>Malvales</taxon>
        <taxon>Malvaceae</taxon>
        <taxon>Malvoideae</taxon>
        <taxon>Hibiscus</taxon>
    </lineage>
</organism>
<sequence length="98" mass="10748">MENGAVNHEMETASTITIKGILNVLMQNVDENNCKRLISLGMGDPTVYSCFHTFHVAGEAVVEALQSDKFNGYSPTVGLPQTRRFPNPNYMPFSLLGA</sequence>
<protein>
    <submittedName>
        <fullName evidence="1">Tyr Aminotransferase 1, tyrosine aminotransferase 7</fullName>
    </submittedName>
</protein>
<keyword evidence="1" id="KW-0808">Transferase</keyword>
<dbReference type="Proteomes" id="UP001165190">
    <property type="component" value="Unassembled WGS sequence"/>
</dbReference>
<gene>
    <name evidence="1" type="ORF">HRI_004670000</name>
</gene>
<dbReference type="InterPro" id="IPR015422">
    <property type="entry name" value="PyrdxlP-dep_Trfase_small"/>
</dbReference>
<dbReference type="GO" id="GO:0006572">
    <property type="term" value="P:L-tyrosine catabolic process"/>
    <property type="evidence" value="ECO:0007669"/>
    <property type="project" value="TreeGrafter"/>
</dbReference>
<name>A0A9W7J8E4_HIBTR</name>
<dbReference type="Gene3D" id="3.40.640.10">
    <property type="entry name" value="Type I PLP-dependent aspartate aminotransferase-like (Major domain)"/>
    <property type="match status" value="1"/>
</dbReference>
<dbReference type="PANTHER" id="PTHR45744:SF2">
    <property type="entry name" value="TYROSINE AMINOTRANSFERASE"/>
    <property type="match status" value="1"/>
</dbReference>
<reference evidence="1" key="1">
    <citation type="submission" date="2023-05" db="EMBL/GenBank/DDBJ databases">
        <title>Genome and transcriptome analyses reveal genes involved in the formation of fine ridges on petal epidermal cells in Hibiscus trionum.</title>
        <authorList>
            <person name="Koshimizu S."/>
            <person name="Masuda S."/>
            <person name="Ishii T."/>
            <person name="Shirasu K."/>
            <person name="Hoshino A."/>
            <person name="Arita M."/>
        </authorList>
    </citation>
    <scope>NUCLEOTIDE SEQUENCE</scope>
    <source>
        <strain evidence="1">Hamamatsu line</strain>
    </source>
</reference>
<dbReference type="AlphaFoldDB" id="A0A9W7J8E4"/>
<keyword evidence="1" id="KW-0032">Aminotransferase</keyword>
<keyword evidence="2" id="KW-1185">Reference proteome</keyword>
<evidence type="ECO:0000313" key="1">
    <source>
        <dbReference type="EMBL" id="GMJ10008.1"/>
    </source>
</evidence>
<dbReference type="InterPro" id="IPR015421">
    <property type="entry name" value="PyrdxlP-dep_Trfase_major"/>
</dbReference>
<accession>A0A9W7J8E4</accession>
<dbReference type="EMBL" id="BSYR01000056">
    <property type="protein sequence ID" value="GMJ10008.1"/>
    <property type="molecule type" value="Genomic_DNA"/>
</dbReference>
<evidence type="ECO:0000313" key="2">
    <source>
        <dbReference type="Proteomes" id="UP001165190"/>
    </source>
</evidence>
<dbReference type="PANTHER" id="PTHR45744">
    <property type="entry name" value="TYROSINE AMINOTRANSFERASE"/>
    <property type="match status" value="1"/>
</dbReference>
<dbReference type="OrthoDB" id="1712692at2759"/>
<comment type="caution">
    <text evidence="1">The sequence shown here is derived from an EMBL/GenBank/DDBJ whole genome shotgun (WGS) entry which is preliminary data.</text>
</comment>
<dbReference type="GO" id="GO:0004838">
    <property type="term" value="F:L-tyrosine-2-oxoglutarate transaminase activity"/>
    <property type="evidence" value="ECO:0007669"/>
    <property type="project" value="TreeGrafter"/>
</dbReference>
<dbReference type="Gene3D" id="3.90.1150.10">
    <property type="entry name" value="Aspartate Aminotransferase, domain 1"/>
    <property type="match status" value="1"/>
</dbReference>